<evidence type="ECO:0000256" key="1">
    <source>
        <dbReference type="SAM" id="MobiDB-lite"/>
    </source>
</evidence>
<dbReference type="AlphaFoldDB" id="A0AAV7TR25"/>
<name>A0AAV7TR25_PLEWA</name>
<feature type="region of interest" description="Disordered" evidence="1">
    <location>
        <begin position="45"/>
        <end position="87"/>
    </location>
</feature>
<dbReference type="EMBL" id="JANPWB010000006">
    <property type="protein sequence ID" value="KAJ1179125.1"/>
    <property type="molecule type" value="Genomic_DNA"/>
</dbReference>
<gene>
    <name evidence="2" type="ORF">NDU88_004361</name>
</gene>
<sequence>MRVLTGISATRRLLASFYGMRCSCRFLTVVPVVWCRKNLLSPGQCDARGRGSRFPQQPGKQEMVPVSHSRPRPPQRPNVTGVAKLRKSTRELTTTSAHVTFLKGQCPTVPGIDKI</sequence>
<dbReference type="Proteomes" id="UP001066276">
    <property type="component" value="Chromosome 3_2"/>
</dbReference>
<evidence type="ECO:0000313" key="2">
    <source>
        <dbReference type="EMBL" id="KAJ1179125.1"/>
    </source>
</evidence>
<proteinExistence type="predicted"/>
<organism evidence="2 3">
    <name type="scientific">Pleurodeles waltl</name>
    <name type="common">Iberian ribbed newt</name>
    <dbReference type="NCBI Taxonomy" id="8319"/>
    <lineage>
        <taxon>Eukaryota</taxon>
        <taxon>Metazoa</taxon>
        <taxon>Chordata</taxon>
        <taxon>Craniata</taxon>
        <taxon>Vertebrata</taxon>
        <taxon>Euteleostomi</taxon>
        <taxon>Amphibia</taxon>
        <taxon>Batrachia</taxon>
        <taxon>Caudata</taxon>
        <taxon>Salamandroidea</taxon>
        <taxon>Salamandridae</taxon>
        <taxon>Pleurodelinae</taxon>
        <taxon>Pleurodeles</taxon>
    </lineage>
</organism>
<accession>A0AAV7TR25</accession>
<reference evidence="2" key="1">
    <citation type="journal article" date="2022" name="bioRxiv">
        <title>Sequencing and chromosome-scale assembly of the giantPleurodeles waltlgenome.</title>
        <authorList>
            <person name="Brown T."/>
            <person name="Elewa A."/>
            <person name="Iarovenko S."/>
            <person name="Subramanian E."/>
            <person name="Araus A.J."/>
            <person name="Petzold A."/>
            <person name="Susuki M."/>
            <person name="Suzuki K.-i.T."/>
            <person name="Hayashi T."/>
            <person name="Toyoda A."/>
            <person name="Oliveira C."/>
            <person name="Osipova E."/>
            <person name="Leigh N.D."/>
            <person name="Simon A."/>
            <person name="Yun M.H."/>
        </authorList>
    </citation>
    <scope>NUCLEOTIDE SEQUENCE</scope>
    <source>
        <strain evidence="2">20211129_DDA</strain>
        <tissue evidence="2">Liver</tissue>
    </source>
</reference>
<evidence type="ECO:0000313" key="3">
    <source>
        <dbReference type="Proteomes" id="UP001066276"/>
    </source>
</evidence>
<comment type="caution">
    <text evidence="2">The sequence shown here is derived from an EMBL/GenBank/DDBJ whole genome shotgun (WGS) entry which is preliminary data.</text>
</comment>
<protein>
    <recommendedName>
        <fullName evidence="4">Secreted protein</fullName>
    </recommendedName>
</protein>
<keyword evidence="3" id="KW-1185">Reference proteome</keyword>
<evidence type="ECO:0008006" key="4">
    <source>
        <dbReference type="Google" id="ProtNLM"/>
    </source>
</evidence>